<keyword evidence="7" id="KW-1185">Reference proteome</keyword>
<evidence type="ECO:0000259" key="5">
    <source>
        <dbReference type="PROSITE" id="PS51891"/>
    </source>
</evidence>
<evidence type="ECO:0000256" key="1">
    <source>
        <dbReference type="ARBA" id="ARBA00005495"/>
    </source>
</evidence>
<dbReference type="InterPro" id="IPR011057">
    <property type="entry name" value="Mss4-like_sf"/>
</dbReference>
<sequence>MEATCQCGDVQFTTPLEQPLDLYHCHCTQCRAQSASAFGTSAIFPPFSLPASLPISTFSRPTASGGVMDCYFCTKCGTRLMHAGRGKDYVSVKGGCLKSLDWSNARHIWCSMAVVPIPDSVIKYDGEPDR</sequence>
<dbReference type="RefSeq" id="XP_033538322.1">
    <property type="nucleotide sequence ID" value="XM_033673799.1"/>
</dbReference>
<evidence type="ECO:0000256" key="4">
    <source>
        <dbReference type="ARBA" id="ARBA00023239"/>
    </source>
</evidence>
<proteinExistence type="inferred from homology"/>
<evidence type="ECO:0000313" key="7">
    <source>
        <dbReference type="Proteomes" id="UP000504638"/>
    </source>
</evidence>
<dbReference type="OrthoDB" id="5290969at2759"/>
<reference evidence="6 8" key="1">
    <citation type="submission" date="2020-01" db="EMBL/GenBank/DDBJ databases">
        <authorList>
            <consortium name="DOE Joint Genome Institute"/>
            <person name="Haridas S."/>
            <person name="Albert R."/>
            <person name="Binder M."/>
            <person name="Bloem J."/>
            <person name="Labutti K."/>
            <person name="Salamov A."/>
            <person name="Andreopoulos B."/>
            <person name="Baker S.E."/>
            <person name="Barry K."/>
            <person name="Bills G."/>
            <person name="Bluhm B.H."/>
            <person name="Cannon C."/>
            <person name="Castanera R."/>
            <person name="Culley D.E."/>
            <person name="Daum C."/>
            <person name="Ezra D."/>
            <person name="Gonzalez J.B."/>
            <person name="Henrissat B."/>
            <person name="Kuo A."/>
            <person name="Liang C."/>
            <person name="Lipzen A."/>
            <person name="Lutzoni F."/>
            <person name="Magnuson J."/>
            <person name="Mondo S."/>
            <person name="Nolan M."/>
            <person name="Ohm R."/>
            <person name="Pangilinan J."/>
            <person name="Park H.-J."/>
            <person name="Ramirez L."/>
            <person name="Alfaro M."/>
            <person name="Sun H."/>
            <person name="Tritt A."/>
            <person name="Yoshinaga Y."/>
            <person name="Zwiers L.-H."/>
            <person name="Turgeon B.G."/>
            <person name="Goodwin S.B."/>
            <person name="Spatafora J.W."/>
            <person name="Crous P.W."/>
            <person name="Grigoriev I.V."/>
        </authorList>
    </citation>
    <scope>NUCLEOTIDE SEQUENCE</scope>
    <source>
        <strain evidence="6 8">CBS 781.70</strain>
    </source>
</reference>
<protein>
    <submittedName>
        <fullName evidence="6 8">Glutathione-dependent formaldehyde-activating</fullName>
    </submittedName>
</protein>
<accession>A0A6G1GFJ7</accession>
<keyword evidence="2" id="KW-0479">Metal-binding</keyword>
<reference evidence="8" key="2">
    <citation type="submission" date="2020-04" db="EMBL/GenBank/DDBJ databases">
        <authorList>
            <consortium name="NCBI Genome Project"/>
        </authorList>
    </citation>
    <scope>NUCLEOTIDE SEQUENCE</scope>
    <source>
        <strain evidence="8">CBS 781.70</strain>
    </source>
</reference>
<gene>
    <name evidence="6 8" type="ORF">P152DRAFT_133774</name>
</gene>
<evidence type="ECO:0000313" key="8">
    <source>
        <dbReference type="RefSeq" id="XP_033538322.1"/>
    </source>
</evidence>
<dbReference type="PANTHER" id="PTHR33337">
    <property type="entry name" value="GFA DOMAIN-CONTAINING PROTEIN"/>
    <property type="match status" value="1"/>
</dbReference>
<dbReference type="Pfam" id="PF04828">
    <property type="entry name" value="GFA"/>
    <property type="match status" value="1"/>
</dbReference>
<evidence type="ECO:0000256" key="2">
    <source>
        <dbReference type="ARBA" id="ARBA00022723"/>
    </source>
</evidence>
<dbReference type="InterPro" id="IPR006913">
    <property type="entry name" value="CENP-V/GFA"/>
</dbReference>
<dbReference type="PANTHER" id="PTHR33337:SF3">
    <property type="entry name" value="CENP-V_GFA DOMAIN-CONTAINING PROTEIN"/>
    <property type="match status" value="1"/>
</dbReference>
<dbReference type="AlphaFoldDB" id="A0A6G1GFJ7"/>
<dbReference type="Gene3D" id="3.90.1590.10">
    <property type="entry name" value="glutathione-dependent formaldehyde- activating enzyme (gfa)"/>
    <property type="match status" value="1"/>
</dbReference>
<evidence type="ECO:0000313" key="6">
    <source>
        <dbReference type="EMBL" id="KAF1816691.1"/>
    </source>
</evidence>
<evidence type="ECO:0000256" key="3">
    <source>
        <dbReference type="ARBA" id="ARBA00022833"/>
    </source>
</evidence>
<organism evidence="6">
    <name type="scientific">Eremomyces bilateralis CBS 781.70</name>
    <dbReference type="NCBI Taxonomy" id="1392243"/>
    <lineage>
        <taxon>Eukaryota</taxon>
        <taxon>Fungi</taxon>
        <taxon>Dikarya</taxon>
        <taxon>Ascomycota</taxon>
        <taxon>Pezizomycotina</taxon>
        <taxon>Dothideomycetes</taxon>
        <taxon>Dothideomycetes incertae sedis</taxon>
        <taxon>Eremomycetales</taxon>
        <taxon>Eremomycetaceae</taxon>
        <taxon>Eremomyces</taxon>
    </lineage>
</organism>
<dbReference type="EMBL" id="ML975150">
    <property type="protein sequence ID" value="KAF1816691.1"/>
    <property type="molecule type" value="Genomic_DNA"/>
</dbReference>
<comment type="similarity">
    <text evidence="1">Belongs to the Gfa family.</text>
</comment>
<dbReference type="GO" id="GO:0016846">
    <property type="term" value="F:carbon-sulfur lyase activity"/>
    <property type="evidence" value="ECO:0007669"/>
    <property type="project" value="InterPro"/>
</dbReference>
<dbReference type="Proteomes" id="UP000504638">
    <property type="component" value="Unplaced"/>
</dbReference>
<dbReference type="PROSITE" id="PS51891">
    <property type="entry name" value="CENP_V_GFA"/>
    <property type="match status" value="1"/>
</dbReference>
<keyword evidence="4" id="KW-0456">Lyase</keyword>
<dbReference type="SUPFAM" id="SSF51316">
    <property type="entry name" value="Mss4-like"/>
    <property type="match status" value="1"/>
</dbReference>
<dbReference type="GO" id="GO:0046872">
    <property type="term" value="F:metal ion binding"/>
    <property type="evidence" value="ECO:0007669"/>
    <property type="project" value="UniProtKB-KW"/>
</dbReference>
<feature type="domain" description="CENP-V/GFA" evidence="5">
    <location>
        <begin position="1"/>
        <end position="103"/>
    </location>
</feature>
<name>A0A6G1GFJ7_9PEZI</name>
<reference evidence="8" key="3">
    <citation type="submission" date="2025-04" db="UniProtKB">
        <authorList>
            <consortium name="RefSeq"/>
        </authorList>
    </citation>
    <scope>IDENTIFICATION</scope>
    <source>
        <strain evidence="8">CBS 781.70</strain>
    </source>
</reference>
<dbReference type="GeneID" id="54414369"/>
<keyword evidence="3" id="KW-0862">Zinc</keyword>